<evidence type="ECO:0000259" key="2">
    <source>
        <dbReference type="Pfam" id="PF13193"/>
    </source>
</evidence>
<organism evidence="3 4">
    <name type="scientific">Gordonia asplenii</name>
    <dbReference type="NCBI Taxonomy" id="2725283"/>
    <lineage>
        <taxon>Bacteria</taxon>
        <taxon>Bacillati</taxon>
        <taxon>Actinomycetota</taxon>
        <taxon>Actinomycetes</taxon>
        <taxon>Mycobacteriales</taxon>
        <taxon>Gordoniaceae</taxon>
        <taxon>Gordonia</taxon>
    </lineage>
</organism>
<proteinExistence type="predicted"/>
<evidence type="ECO:0000259" key="1">
    <source>
        <dbReference type="Pfam" id="PF00501"/>
    </source>
</evidence>
<reference evidence="3 4" key="1">
    <citation type="submission" date="2020-04" db="EMBL/GenBank/DDBJ databases">
        <title>Gordonia sp. nov. TBRC 11910.</title>
        <authorList>
            <person name="Suriyachadkun C."/>
        </authorList>
    </citation>
    <scope>NUCLEOTIDE SEQUENCE [LARGE SCALE GENOMIC DNA]</scope>
    <source>
        <strain evidence="3 4">TBRC 11910</strain>
    </source>
</reference>
<dbReference type="PROSITE" id="PS00455">
    <property type="entry name" value="AMP_BINDING"/>
    <property type="match status" value="1"/>
</dbReference>
<dbReference type="Pfam" id="PF13193">
    <property type="entry name" value="AMP-binding_C"/>
    <property type="match status" value="1"/>
</dbReference>
<dbReference type="InterPro" id="IPR000873">
    <property type="entry name" value="AMP-dep_synth/lig_dom"/>
</dbReference>
<protein>
    <submittedName>
        <fullName evidence="3">Long-chain fatty acid--CoA ligase</fullName>
    </submittedName>
</protein>
<dbReference type="InterPro" id="IPR042099">
    <property type="entry name" value="ANL_N_sf"/>
</dbReference>
<dbReference type="Proteomes" id="UP000550729">
    <property type="component" value="Unassembled WGS sequence"/>
</dbReference>
<gene>
    <name evidence="3" type="ORF">HH308_21055</name>
</gene>
<dbReference type="GO" id="GO:0016878">
    <property type="term" value="F:acid-thiol ligase activity"/>
    <property type="evidence" value="ECO:0007669"/>
    <property type="project" value="UniProtKB-ARBA"/>
</dbReference>
<feature type="domain" description="AMP-binding enzyme C-terminal" evidence="2">
    <location>
        <begin position="405"/>
        <end position="478"/>
    </location>
</feature>
<name>A0A848KZ96_9ACTN</name>
<keyword evidence="3" id="KW-0436">Ligase</keyword>
<dbReference type="AlphaFoldDB" id="A0A848KZ96"/>
<dbReference type="InterPro" id="IPR045851">
    <property type="entry name" value="AMP-bd_C_sf"/>
</dbReference>
<evidence type="ECO:0000313" key="3">
    <source>
        <dbReference type="EMBL" id="NMO03709.1"/>
    </source>
</evidence>
<dbReference type="PANTHER" id="PTHR43767:SF1">
    <property type="entry name" value="NONRIBOSOMAL PEPTIDE SYNTHASE PES1 (EUROFUNG)-RELATED"/>
    <property type="match status" value="1"/>
</dbReference>
<keyword evidence="4" id="KW-1185">Reference proteome</keyword>
<sequence>MNSSILRPLSAWAARQPDALAIACGERRLTWRELDAASTRAALDILAATSVGPGDRVAILGRPTTEWVVTALGALKLGAIICPLNERSGPGDLARAVEQTEPSVIVVADALRSGAAESDVPTLDLTFIGRGDGSAAALAAVPVNGGDPVAILATSGSTGAPKGVVFTHDSLLSSFFEWCLAEPSFLHARALSVSSMAFGAGLLNGFLGPLVLGGSVIYLPDWDPSVALALIRDDEVNHLGATTLFYEQMAAHPDFDTADLSSLTIAFTGGNPVTAELIRLWGDKGIGLRQVYGLTESQSHVCLPSVELAMAEPDSVGTGGVLNEFDIVDADGNSCAPDEPGEIVISGPGLAAGYWRNRKLTEETFGGGRLRTGDIGVRDADGHIRIVGRTKDIIISGGINIYAAELERTIAELPGVLEVAVIGVADAEFGETPAALVRVADDADVTADHIAGHCRDRLSSYKIPRYVEFLTTPLPRTAGMKIRKGSLRDEYADLPARGTRIGSRLVGHGNHGV</sequence>
<dbReference type="PANTHER" id="PTHR43767">
    <property type="entry name" value="LONG-CHAIN-FATTY-ACID--COA LIGASE"/>
    <property type="match status" value="1"/>
</dbReference>
<dbReference type="Gene3D" id="3.40.50.12780">
    <property type="entry name" value="N-terminal domain of ligase-like"/>
    <property type="match status" value="1"/>
</dbReference>
<feature type="domain" description="AMP-dependent synthetase/ligase" evidence="1">
    <location>
        <begin position="11"/>
        <end position="355"/>
    </location>
</feature>
<accession>A0A848KZ96</accession>
<evidence type="ECO:0000313" key="4">
    <source>
        <dbReference type="Proteomes" id="UP000550729"/>
    </source>
</evidence>
<dbReference type="SUPFAM" id="SSF56801">
    <property type="entry name" value="Acetyl-CoA synthetase-like"/>
    <property type="match status" value="1"/>
</dbReference>
<dbReference type="InterPro" id="IPR025110">
    <property type="entry name" value="AMP-bd_C"/>
</dbReference>
<dbReference type="Pfam" id="PF00501">
    <property type="entry name" value="AMP-binding"/>
    <property type="match status" value="1"/>
</dbReference>
<comment type="caution">
    <text evidence="3">The sequence shown here is derived from an EMBL/GenBank/DDBJ whole genome shotgun (WGS) entry which is preliminary data.</text>
</comment>
<dbReference type="Gene3D" id="3.30.300.30">
    <property type="match status" value="1"/>
</dbReference>
<dbReference type="EMBL" id="JABBNB010000026">
    <property type="protein sequence ID" value="NMO03709.1"/>
    <property type="molecule type" value="Genomic_DNA"/>
</dbReference>
<dbReference type="InterPro" id="IPR020845">
    <property type="entry name" value="AMP-binding_CS"/>
</dbReference>
<dbReference type="RefSeq" id="WP_170196216.1">
    <property type="nucleotide sequence ID" value="NZ_JABBNB010000026.1"/>
</dbReference>
<dbReference type="InterPro" id="IPR050237">
    <property type="entry name" value="ATP-dep_AMP-bd_enzyme"/>
</dbReference>